<proteinExistence type="predicted"/>
<name>A0A6C0HWV3_9ZZZZ</name>
<dbReference type="EMBL" id="MN740040">
    <property type="protein sequence ID" value="QHT85221.1"/>
    <property type="molecule type" value="Genomic_DNA"/>
</dbReference>
<evidence type="ECO:0000313" key="1">
    <source>
        <dbReference type="EMBL" id="QHT85221.1"/>
    </source>
</evidence>
<sequence>MTTPAQILFQRIILVLNSVISMEFIKSTRTIKGDTQNSERKVIEKIEETFIGMGLTFTPAGSQQSKDFRNVGGIGLNIEVKKTDSFEIYFNDTCPSKDINYIILFTGKEYKRKPENNIPPQLCFINGEQFLADAPWIEDYIAELTVLKDKYARGENKKQLKGIMSVYPRPTLKANVSSFLVRPS</sequence>
<organism evidence="1">
    <name type="scientific">viral metagenome</name>
    <dbReference type="NCBI Taxonomy" id="1070528"/>
    <lineage>
        <taxon>unclassified sequences</taxon>
        <taxon>metagenomes</taxon>
        <taxon>organismal metagenomes</taxon>
    </lineage>
</organism>
<dbReference type="AlphaFoldDB" id="A0A6C0HWV3"/>
<protein>
    <submittedName>
        <fullName evidence="1">Uncharacterized protein</fullName>
    </submittedName>
</protein>
<reference evidence="1" key="1">
    <citation type="journal article" date="2020" name="Nature">
        <title>Giant virus diversity and host interactions through global metagenomics.</title>
        <authorList>
            <person name="Schulz F."/>
            <person name="Roux S."/>
            <person name="Paez-Espino D."/>
            <person name="Jungbluth S."/>
            <person name="Walsh D.A."/>
            <person name="Denef V.J."/>
            <person name="McMahon K.D."/>
            <person name="Konstantinidis K.T."/>
            <person name="Eloe-Fadrosh E.A."/>
            <person name="Kyrpides N.C."/>
            <person name="Woyke T."/>
        </authorList>
    </citation>
    <scope>NUCLEOTIDE SEQUENCE</scope>
    <source>
        <strain evidence="1">GVMAG-M-3300023184-178</strain>
    </source>
</reference>
<accession>A0A6C0HWV3</accession>